<keyword evidence="3" id="KW-1185">Reference proteome</keyword>
<dbReference type="Gene3D" id="3.10.20.90">
    <property type="entry name" value="Phosphatidylinositol 3-kinase Catalytic Subunit, Chain A, domain 1"/>
    <property type="match status" value="1"/>
</dbReference>
<dbReference type="EMBL" id="BAABUJ010000055">
    <property type="protein sequence ID" value="GAA5806022.1"/>
    <property type="molecule type" value="Genomic_DNA"/>
</dbReference>
<dbReference type="InterPro" id="IPR029071">
    <property type="entry name" value="Ubiquitin-like_domsf"/>
</dbReference>
<dbReference type="SUPFAM" id="SSF54236">
    <property type="entry name" value="Ubiquitin-like"/>
    <property type="match status" value="1"/>
</dbReference>
<comment type="caution">
    <text evidence="2">The sequence shown here is derived from an EMBL/GenBank/DDBJ whole genome shotgun (WGS) entry which is preliminary data.</text>
</comment>
<dbReference type="Pfam" id="PF16455">
    <property type="entry name" value="UBD"/>
    <property type="match status" value="1"/>
</dbReference>
<reference evidence="2 3" key="1">
    <citation type="submission" date="2024-04" db="EMBL/GenBank/DDBJ databases">
        <title>genome sequences of Mucor flavus KT1a and Helicostylum pulchrum KT1b strains isolation_sourced from the surface of a dry-aged beef.</title>
        <authorList>
            <person name="Toyotome T."/>
            <person name="Hosono M."/>
            <person name="Torimaru M."/>
            <person name="Fukuda K."/>
            <person name="Mikami N."/>
        </authorList>
    </citation>
    <scope>NUCLEOTIDE SEQUENCE [LARGE SCALE GENOMIC DNA]</scope>
    <source>
        <strain evidence="2 3">KT1b</strain>
    </source>
</reference>
<evidence type="ECO:0000313" key="3">
    <source>
        <dbReference type="Proteomes" id="UP001476247"/>
    </source>
</evidence>
<dbReference type="InterPro" id="IPR039869">
    <property type="entry name" value="UBTD1/2"/>
</dbReference>
<dbReference type="InterPro" id="IPR038169">
    <property type="entry name" value="DC-UbP/UBTD2_N_sf"/>
</dbReference>
<dbReference type="Proteomes" id="UP001476247">
    <property type="component" value="Unassembled WGS sequence"/>
</dbReference>
<evidence type="ECO:0000259" key="1">
    <source>
        <dbReference type="Pfam" id="PF16455"/>
    </source>
</evidence>
<organism evidence="2 3">
    <name type="scientific">Helicostylum pulchrum</name>
    <dbReference type="NCBI Taxonomy" id="562976"/>
    <lineage>
        <taxon>Eukaryota</taxon>
        <taxon>Fungi</taxon>
        <taxon>Fungi incertae sedis</taxon>
        <taxon>Mucoromycota</taxon>
        <taxon>Mucoromycotina</taxon>
        <taxon>Mucoromycetes</taxon>
        <taxon>Mucorales</taxon>
        <taxon>Mucorineae</taxon>
        <taxon>Mucoraceae</taxon>
        <taxon>Helicostylum</taxon>
    </lineage>
</organism>
<sequence length="260" mass="28953">MGCCSSSPVDQDFLATSQDNYDTATIPLPVSYYNKSRPFKRSGLMWTSDTPMIITDLEQKRLTYWESAPTYGGRIEIWQALQVAFSETDVIMARSILEAANVILPTGNPCEGCFDVPPANLCMFDTPSNEFCLQDDKYNISDSMKSIYSNTQSEHLVPAPDCSLSPFDICIRLSTEKDIKLTISSQHETVGSLRTRIYESKDSGIAHDTHILRLIYLGRILRDNLDIDCQGDGEAFSKTGSVIIESDCIIQALVAIRPQP</sequence>
<proteinExistence type="predicted"/>
<feature type="domain" description="DC-UbP/UBTD2 N-terminal" evidence="1">
    <location>
        <begin position="38"/>
        <end position="115"/>
    </location>
</feature>
<protein>
    <recommendedName>
        <fullName evidence="1">DC-UbP/UBTD2 N-terminal domain-containing protein</fullName>
    </recommendedName>
</protein>
<dbReference type="PANTHER" id="PTHR13609">
    <property type="entry name" value="UBIQUITIN DOMAIN CONTAINING 1 PROTEIN-RELATED"/>
    <property type="match status" value="1"/>
</dbReference>
<name>A0ABP9YGF2_9FUNG</name>
<evidence type="ECO:0000313" key="2">
    <source>
        <dbReference type="EMBL" id="GAA5806022.1"/>
    </source>
</evidence>
<gene>
    <name evidence="2" type="ORF">HPULCUR_011550</name>
</gene>
<accession>A0ABP9YGF2</accession>
<dbReference type="InterPro" id="IPR032752">
    <property type="entry name" value="DC-UbP/UBTD2_N"/>
</dbReference>
<dbReference type="Gene3D" id="1.20.225.20">
    <property type="entry name" value="Ub domain-containing protein, DC-UbP/UBTD2, N-terminal domain"/>
    <property type="match status" value="1"/>
</dbReference>